<gene>
    <name evidence="1" type="ORF">LWC34_34985</name>
</gene>
<proteinExistence type="predicted"/>
<evidence type="ECO:0000313" key="1">
    <source>
        <dbReference type="EMBL" id="MCE7007990.1"/>
    </source>
</evidence>
<dbReference type="Proteomes" id="UP001521150">
    <property type="component" value="Unassembled WGS sequence"/>
</dbReference>
<dbReference type="EMBL" id="JAJVCN010000003">
    <property type="protein sequence ID" value="MCE7007990.1"/>
    <property type="molecule type" value="Genomic_DNA"/>
</dbReference>
<sequence length="190" mass="21824">MTEWSKITKTAERHARLREQVAHMWGDGPALSILVEEFRPAYAVDGRRRNGSFTGQGRIRWFFGRILLPIRNTLLTLLAMVSGGTPQHGFRNSKVSGPATSMAVNFADATRNEHQRYQVDWCWFVWTRNRSALIRVPHEEFRVETLWQGDGPMRPYVDPASRTLRWRDGSTVVLHLDAWEARQAAQLPPG</sequence>
<name>A0ABS8ZM08_9PSEU</name>
<accession>A0ABS8ZM08</accession>
<evidence type="ECO:0000313" key="2">
    <source>
        <dbReference type="Proteomes" id="UP001521150"/>
    </source>
</evidence>
<organism evidence="1 2">
    <name type="scientific">Kibdelosporangium philippinense</name>
    <dbReference type="NCBI Taxonomy" id="211113"/>
    <lineage>
        <taxon>Bacteria</taxon>
        <taxon>Bacillati</taxon>
        <taxon>Actinomycetota</taxon>
        <taxon>Actinomycetes</taxon>
        <taxon>Pseudonocardiales</taxon>
        <taxon>Pseudonocardiaceae</taxon>
        <taxon>Kibdelosporangium</taxon>
    </lineage>
</organism>
<dbReference type="RefSeq" id="WP_233729537.1">
    <property type="nucleotide sequence ID" value="NZ_JAJVCN010000003.1"/>
</dbReference>
<keyword evidence="2" id="KW-1185">Reference proteome</keyword>
<reference evidence="1 2" key="1">
    <citation type="submission" date="2021-12" db="EMBL/GenBank/DDBJ databases">
        <title>Genome sequence of Kibdelosporangium philippinense ATCC 49844.</title>
        <authorList>
            <person name="Fedorov E.A."/>
            <person name="Omeragic M."/>
            <person name="Shalygina K.F."/>
            <person name="Maclea K.S."/>
        </authorList>
    </citation>
    <scope>NUCLEOTIDE SEQUENCE [LARGE SCALE GENOMIC DNA]</scope>
    <source>
        <strain evidence="1 2">ATCC 49844</strain>
    </source>
</reference>
<protein>
    <submittedName>
        <fullName evidence="1">Uncharacterized protein</fullName>
    </submittedName>
</protein>
<comment type="caution">
    <text evidence="1">The sequence shown here is derived from an EMBL/GenBank/DDBJ whole genome shotgun (WGS) entry which is preliminary data.</text>
</comment>